<protein>
    <submittedName>
        <fullName evidence="1">Uncharacterized protein</fullName>
    </submittedName>
</protein>
<gene>
    <name evidence="1" type="ORF">RIF29_28449</name>
</gene>
<dbReference type="Proteomes" id="UP001372338">
    <property type="component" value="Unassembled WGS sequence"/>
</dbReference>
<reference evidence="1 2" key="1">
    <citation type="submission" date="2024-01" db="EMBL/GenBank/DDBJ databases">
        <title>The genomes of 5 underutilized Papilionoideae crops provide insights into root nodulation and disease resistanc.</title>
        <authorList>
            <person name="Yuan L."/>
        </authorList>
    </citation>
    <scope>NUCLEOTIDE SEQUENCE [LARGE SCALE GENOMIC DNA]</scope>
    <source>
        <strain evidence="1">ZHUSHIDOU_FW_LH</strain>
        <tissue evidence="1">Leaf</tissue>
    </source>
</reference>
<proteinExistence type="predicted"/>
<accession>A0AAN9ECN4</accession>
<name>A0AAN9ECN4_CROPI</name>
<dbReference type="AlphaFoldDB" id="A0AAN9ECN4"/>
<evidence type="ECO:0000313" key="2">
    <source>
        <dbReference type="Proteomes" id="UP001372338"/>
    </source>
</evidence>
<sequence>MASRKLVSSLIRSSSTSLLSSWSRGPFNRIIKYYYSTTTRPRPAISMSDANFIKLISEHGHGSHGLTFSEFVELYKRDTGRDDVDEAYMMNEHEKNNSKSLDELRKIEIVSGKMVEEKEEET</sequence>
<evidence type="ECO:0000313" key="1">
    <source>
        <dbReference type="EMBL" id="KAK7255047.1"/>
    </source>
</evidence>
<organism evidence="1 2">
    <name type="scientific">Crotalaria pallida</name>
    <name type="common">Smooth rattlebox</name>
    <name type="synonym">Crotalaria striata</name>
    <dbReference type="NCBI Taxonomy" id="3830"/>
    <lineage>
        <taxon>Eukaryota</taxon>
        <taxon>Viridiplantae</taxon>
        <taxon>Streptophyta</taxon>
        <taxon>Embryophyta</taxon>
        <taxon>Tracheophyta</taxon>
        <taxon>Spermatophyta</taxon>
        <taxon>Magnoliopsida</taxon>
        <taxon>eudicotyledons</taxon>
        <taxon>Gunneridae</taxon>
        <taxon>Pentapetalae</taxon>
        <taxon>rosids</taxon>
        <taxon>fabids</taxon>
        <taxon>Fabales</taxon>
        <taxon>Fabaceae</taxon>
        <taxon>Papilionoideae</taxon>
        <taxon>50 kb inversion clade</taxon>
        <taxon>genistoids sensu lato</taxon>
        <taxon>core genistoids</taxon>
        <taxon>Crotalarieae</taxon>
        <taxon>Crotalaria</taxon>
    </lineage>
</organism>
<keyword evidence="2" id="KW-1185">Reference proteome</keyword>
<dbReference type="EMBL" id="JAYWIO010000006">
    <property type="protein sequence ID" value="KAK7255047.1"/>
    <property type="molecule type" value="Genomic_DNA"/>
</dbReference>
<comment type="caution">
    <text evidence="1">The sequence shown here is derived from an EMBL/GenBank/DDBJ whole genome shotgun (WGS) entry which is preliminary data.</text>
</comment>